<evidence type="ECO:0000313" key="1">
    <source>
        <dbReference type="EMBL" id="EFH38989.1"/>
    </source>
</evidence>
<name>D7MWU5_ARALL</name>
<dbReference type="Gramene" id="scaffold_20600003.1">
    <property type="protein sequence ID" value="scaffold_20600003.1"/>
    <property type="gene ID" value="scaffold_20600003.1"/>
</dbReference>
<reference evidence="2" key="1">
    <citation type="journal article" date="2011" name="Nat. Genet.">
        <title>The Arabidopsis lyrata genome sequence and the basis of rapid genome size change.</title>
        <authorList>
            <person name="Hu T.T."/>
            <person name="Pattyn P."/>
            <person name="Bakker E.G."/>
            <person name="Cao J."/>
            <person name="Cheng J.-F."/>
            <person name="Clark R.M."/>
            <person name="Fahlgren N."/>
            <person name="Fawcett J.A."/>
            <person name="Grimwood J."/>
            <person name="Gundlach H."/>
            <person name="Haberer G."/>
            <person name="Hollister J.D."/>
            <person name="Ossowski S."/>
            <person name="Ottilar R.P."/>
            <person name="Salamov A.A."/>
            <person name="Schneeberger K."/>
            <person name="Spannagl M."/>
            <person name="Wang X."/>
            <person name="Yang L."/>
            <person name="Nasrallah M.E."/>
            <person name="Bergelson J."/>
            <person name="Carrington J.C."/>
            <person name="Gaut B.S."/>
            <person name="Schmutz J."/>
            <person name="Mayer K.F.X."/>
            <person name="Van de Peer Y."/>
            <person name="Grigoriev I.V."/>
            <person name="Nordborg M."/>
            <person name="Weigel D."/>
            <person name="Guo Y.-L."/>
        </authorList>
    </citation>
    <scope>NUCLEOTIDE SEQUENCE [LARGE SCALE GENOMIC DNA]</scope>
    <source>
        <strain evidence="2">cv. MN47</strain>
    </source>
</reference>
<organism evidence="2">
    <name type="scientific">Arabidopsis lyrata subsp. lyrata</name>
    <name type="common">Lyre-leaved rock-cress</name>
    <dbReference type="NCBI Taxonomy" id="81972"/>
    <lineage>
        <taxon>Eukaryota</taxon>
        <taxon>Viridiplantae</taxon>
        <taxon>Streptophyta</taxon>
        <taxon>Embryophyta</taxon>
        <taxon>Tracheophyta</taxon>
        <taxon>Spermatophyta</taxon>
        <taxon>Magnoliopsida</taxon>
        <taxon>eudicotyledons</taxon>
        <taxon>Gunneridae</taxon>
        <taxon>Pentapetalae</taxon>
        <taxon>rosids</taxon>
        <taxon>malvids</taxon>
        <taxon>Brassicales</taxon>
        <taxon>Brassicaceae</taxon>
        <taxon>Camelineae</taxon>
        <taxon>Arabidopsis</taxon>
    </lineage>
</organism>
<protein>
    <submittedName>
        <fullName evidence="1">Expressed protein</fullName>
    </submittedName>
</protein>
<evidence type="ECO:0000313" key="2">
    <source>
        <dbReference type="Proteomes" id="UP000008694"/>
    </source>
</evidence>
<sequence>MAAPNPPPHIGPIGPLRRPGWYNLQTIHENHGTLDGVRYTESTNFVNEAYRRRVHRRSQLHGTLAVVHYRIV</sequence>
<dbReference type="HOGENOM" id="CLU_2725639_0_0_1"/>
<gene>
    <name evidence="1" type="ORF">ARALYDRAFT_920327</name>
</gene>
<accession>D7MWU5</accession>
<dbReference type="Proteomes" id="UP000008694">
    <property type="component" value="Unassembled WGS sequence"/>
</dbReference>
<dbReference type="AlphaFoldDB" id="D7MWU5"/>
<keyword evidence="2" id="KW-1185">Reference proteome</keyword>
<dbReference type="EMBL" id="GL348859">
    <property type="protein sequence ID" value="EFH38989.1"/>
    <property type="molecule type" value="Genomic_DNA"/>
</dbReference>
<proteinExistence type="predicted"/>